<dbReference type="AlphaFoldDB" id="A0A4U0EIS4"/>
<protein>
    <submittedName>
        <fullName evidence="1">Uncharacterized protein</fullName>
    </submittedName>
</protein>
<proteinExistence type="predicted"/>
<gene>
    <name evidence="1" type="ORF">E5167_15250</name>
</gene>
<name>A0A4U0EIS4_9FLAO</name>
<organism evidence="1 2">
    <name type="scientific">Pontimicrobium aquaticum</name>
    <dbReference type="NCBI Taxonomy" id="2565367"/>
    <lineage>
        <taxon>Bacteria</taxon>
        <taxon>Pseudomonadati</taxon>
        <taxon>Bacteroidota</taxon>
        <taxon>Flavobacteriia</taxon>
        <taxon>Flavobacteriales</taxon>
        <taxon>Flavobacteriaceae</taxon>
        <taxon>Pontimicrobium</taxon>
    </lineage>
</organism>
<dbReference type="Proteomes" id="UP000307657">
    <property type="component" value="Unassembled WGS sequence"/>
</dbReference>
<sequence>MLVTVVRHLRKTVRYKKIRGLKRKVANIQNWISGYLELNIDHLIEHKYEYAKVYVDPWDNLTLTDSQIPEPKGKAKKEILNGLEKIYDSWKTELEKLNKPYYLKIWLYEPRISKSQVVCAIDEKIEYYENIFEKADFKPNDSSFTNQLSSEFKWQPNIDEEPYWESDLLWPNDQYERIEDSYSDRRLLNKLKKGNFKNKEIDSPNGNKDKIYFLPKGKIWVGEK</sequence>
<keyword evidence="2" id="KW-1185">Reference proteome</keyword>
<accession>A0A4U0EIS4</accession>
<reference evidence="1 2" key="1">
    <citation type="submission" date="2019-04" db="EMBL/GenBank/DDBJ databases">
        <title>Lacinutrix sp. nov., isolated from marine water.</title>
        <authorList>
            <person name="Kim W."/>
        </authorList>
    </citation>
    <scope>NUCLEOTIDE SEQUENCE [LARGE SCALE GENOMIC DNA]</scope>
    <source>
        <strain evidence="1 2">CAU 1491</strain>
    </source>
</reference>
<comment type="caution">
    <text evidence="1">The sequence shown here is derived from an EMBL/GenBank/DDBJ whole genome shotgun (WGS) entry which is preliminary data.</text>
</comment>
<evidence type="ECO:0000313" key="1">
    <source>
        <dbReference type="EMBL" id="TJY31307.1"/>
    </source>
</evidence>
<dbReference type="EMBL" id="SUPL01000018">
    <property type="protein sequence ID" value="TJY31307.1"/>
    <property type="molecule type" value="Genomic_DNA"/>
</dbReference>
<evidence type="ECO:0000313" key="2">
    <source>
        <dbReference type="Proteomes" id="UP000307657"/>
    </source>
</evidence>